<keyword evidence="3" id="KW-0963">Cytoplasm</keyword>
<proteinExistence type="inferred from homology"/>
<dbReference type="PANTHER" id="PTHR20940:SF1">
    <property type="entry name" value="CIBOULOT, ISOFORM A"/>
    <property type="match status" value="1"/>
</dbReference>
<evidence type="ECO:0000313" key="7">
    <source>
        <dbReference type="Proteomes" id="UP000677054"/>
    </source>
</evidence>
<dbReference type="EMBL" id="LR901601">
    <property type="protein sequence ID" value="CAD7248968.1"/>
    <property type="molecule type" value="Genomic_DNA"/>
</dbReference>
<dbReference type="Proteomes" id="UP000677054">
    <property type="component" value="Unassembled WGS sequence"/>
</dbReference>
<dbReference type="GO" id="GO:0007015">
    <property type="term" value="P:actin filament organization"/>
    <property type="evidence" value="ECO:0007669"/>
    <property type="project" value="InterPro"/>
</dbReference>
<evidence type="ECO:0008006" key="8">
    <source>
        <dbReference type="Google" id="ProtNLM"/>
    </source>
</evidence>
<name>A0A7R9A5G8_9CRUS</name>
<dbReference type="InterPro" id="IPR038386">
    <property type="entry name" value="Beta-thymosin_sf"/>
</dbReference>
<evidence type="ECO:0000256" key="2">
    <source>
        <dbReference type="ARBA" id="ARBA00009511"/>
    </source>
</evidence>
<protein>
    <recommendedName>
        <fullName evidence="8">Thymosin beta</fullName>
    </recommendedName>
</protein>
<dbReference type="Pfam" id="PF01290">
    <property type="entry name" value="Thymosin"/>
    <property type="match status" value="3"/>
</dbReference>
<reference evidence="6" key="1">
    <citation type="submission" date="2020-11" db="EMBL/GenBank/DDBJ databases">
        <authorList>
            <person name="Tran Van P."/>
        </authorList>
    </citation>
    <scope>NUCLEOTIDE SEQUENCE</scope>
</reference>
<dbReference type="AlphaFoldDB" id="A0A7R9A5G8"/>
<evidence type="ECO:0000256" key="1">
    <source>
        <dbReference type="ARBA" id="ARBA00004245"/>
    </source>
</evidence>
<comment type="similarity">
    <text evidence="2">Belongs to the thymosin beta family.</text>
</comment>
<dbReference type="SMART" id="SM00152">
    <property type="entry name" value="THY"/>
    <property type="match status" value="3"/>
</dbReference>
<gene>
    <name evidence="6" type="ORF">DSTB1V02_LOCUS8771</name>
</gene>
<dbReference type="GO" id="GO:0005856">
    <property type="term" value="C:cytoskeleton"/>
    <property type="evidence" value="ECO:0007669"/>
    <property type="project" value="UniProtKB-SubCell"/>
</dbReference>
<dbReference type="EMBL" id="CAJPEV010002084">
    <property type="protein sequence ID" value="CAG0895581.1"/>
    <property type="molecule type" value="Genomic_DNA"/>
</dbReference>
<evidence type="ECO:0000256" key="3">
    <source>
        <dbReference type="ARBA" id="ARBA00022490"/>
    </source>
</evidence>
<dbReference type="PANTHER" id="PTHR20940">
    <property type="entry name" value="TETRA THYMOSIN"/>
    <property type="match status" value="1"/>
</dbReference>
<keyword evidence="4" id="KW-0206">Cytoskeleton</keyword>
<feature type="compositionally biased region" description="Basic and acidic residues" evidence="5">
    <location>
        <begin position="130"/>
        <end position="154"/>
    </location>
</feature>
<dbReference type="FunFam" id="1.20.5.520:FF:000001">
    <property type="entry name" value="Thymosin beta"/>
    <property type="match status" value="2"/>
</dbReference>
<comment type="subcellular location">
    <subcellularLocation>
        <location evidence="1">Cytoplasm</location>
        <location evidence="1">Cytoskeleton</location>
    </subcellularLocation>
</comment>
<evidence type="ECO:0000313" key="6">
    <source>
        <dbReference type="EMBL" id="CAD7248968.1"/>
    </source>
</evidence>
<organism evidence="6">
    <name type="scientific">Darwinula stevensoni</name>
    <dbReference type="NCBI Taxonomy" id="69355"/>
    <lineage>
        <taxon>Eukaryota</taxon>
        <taxon>Metazoa</taxon>
        <taxon>Ecdysozoa</taxon>
        <taxon>Arthropoda</taxon>
        <taxon>Crustacea</taxon>
        <taxon>Oligostraca</taxon>
        <taxon>Ostracoda</taxon>
        <taxon>Podocopa</taxon>
        <taxon>Podocopida</taxon>
        <taxon>Darwinulocopina</taxon>
        <taxon>Darwinuloidea</taxon>
        <taxon>Darwinulidae</taxon>
        <taxon>Darwinula</taxon>
    </lineage>
</organism>
<evidence type="ECO:0000256" key="4">
    <source>
        <dbReference type="ARBA" id="ARBA00023212"/>
    </source>
</evidence>
<keyword evidence="7" id="KW-1185">Reference proteome</keyword>
<evidence type="ECO:0000256" key="5">
    <source>
        <dbReference type="SAM" id="MobiDB-lite"/>
    </source>
</evidence>
<dbReference type="GO" id="GO:0005829">
    <property type="term" value="C:cytosol"/>
    <property type="evidence" value="ECO:0007669"/>
    <property type="project" value="TreeGrafter"/>
</dbReference>
<dbReference type="OrthoDB" id="2151618at2759"/>
<dbReference type="InterPro" id="IPR001152">
    <property type="entry name" value="Beta-thymosin"/>
</dbReference>
<dbReference type="GO" id="GO:0003785">
    <property type="term" value="F:actin monomer binding"/>
    <property type="evidence" value="ECO:0007669"/>
    <property type="project" value="InterPro"/>
</dbReference>
<accession>A0A7R9A5G8</accession>
<sequence>MYSRLYLQVLSVSFLSKRKIYKKNRMSGESPKLEDLPKVDPSLKSELTTFESSQLKHAETQEKVVLPTQEDITQEKTHDAVLKGVEEFDRHQLKHQVPQEKNPLPDKDVIEQERGQVKLMEGIEGFDPAQLKHAETQEKNPLPTKEDIEQEKKA</sequence>
<dbReference type="Gene3D" id="1.20.5.520">
    <property type="entry name" value="Single helix bin"/>
    <property type="match status" value="3"/>
</dbReference>
<feature type="region of interest" description="Disordered" evidence="5">
    <location>
        <begin position="124"/>
        <end position="154"/>
    </location>
</feature>